<keyword evidence="1" id="KW-0813">Transport</keyword>
<reference evidence="11 12" key="1">
    <citation type="submission" date="2011-05" db="EMBL/GenBank/DDBJ databases">
        <title>Complete sequence of Isoptericola variabilis 225.</title>
        <authorList>
            <consortium name="US DOE Joint Genome Institute"/>
            <person name="Lucas S."/>
            <person name="Han J."/>
            <person name="Lapidus A."/>
            <person name="Cheng J.-F."/>
            <person name="Goodwin L."/>
            <person name="Pitluck S."/>
            <person name="Peters L."/>
            <person name="Mikhailova N."/>
            <person name="Zeytun A."/>
            <person name="Han C."/>
            <person name="Tapia R."/>
            <person name="Land M."/>
            <person name="Hauser L."/>
            <person name="Kyrpides N."/>
            <person name="Ivanova N."/>
            <person name="Pagani I."/>
            <person name="Siebers A."/>
            <person name="Allgaier M."/>
            <person name="Thelen M."/>
            <person name="Hugenholtz P."/>
            <person name="Gladden J."/>
            <person name="Woyke T."/>
        </authorList>
    </citation>
    <scope>NUCLEOTIDE SEQUENCE [LARGE SCALE GENOMIC DNA]</scope>
    <source>
        <strain evidence="12">225</strain>
    </source>
</reference>
<name>F6FV81_ISOV2</name>
<keyword evidence="8" id="KW-0472">Membrane</keyword>
<evidence type="ECO:0000256" key="3">
    <source>
        <dbReference type="ARBA" id="ARBA00022496"/>
    </source>
</evidence>
<keyword evidence="12" id="KW-1185">Reference proteome</keyword>
<dbReference type="FunFam" id="3.40.50.300:FF:000425">
    <property type="entry name" value="Probable ABC transporter, ATP-binding subunit"/>
    <property type="match status" value="1"/>
</dbReference>
<evidence type="ECO:0000256" key="9">
    <source>
        <dbReference type="ARBA" id="ARBA00066388"/>
    </source>
</evidence>
<keyword evidence="4" id="KW-0547">Nucleotide-binding</keyword>
<evidence type="ECO:0000256" key="2">
    <source>
        <dbReference type="ARBA" id="ARBA00022475"/>
    </source>
</evidence>
<proteinExistence type="predicted"/>
<dbReference type="InterPro" id="IPR015853">
    <property type="entry name" value="ABC_transpr_FbpC"/>
</dbReference>
<evidence type="ECO:0000256" key="7">
    <source>
        <dbReference type="ARBA" id="ARBA00023065"/>
    </source>
</evidence>
<evidence type="ECO:0000313" key="12">
    <source>
        <dbReference type="Proteomes" id="UP000009236"/>
    </source>
</evidence>
<evidence type="ECO:0000256" key="4">
    <source>
        <dbReference type="ARBA" id="ARBA00022741"/>
    </source>
</evidence>
<accession>F6FV81</accession>
<dbReference type="PROSITE" id="PS00211">
    <property type="entry name" value="ABC_TRANSPORTER_1"/>
    <property type="match status" value="1"/>
</dbReference>
<keyword evidence="6" id="KW-0408">Iron</keyword>
<dbReference type="Pfam" id="PF00005">
    <property type="entry name" value="ABC_tran"/>
    <property type="match status" value="1"/>
</dbReference>
<dbReference type="HOGENOM" id="CLU_000604_1_22_11"/>
<dbReference type="SUPFAM" id="SSF52540">
    <property type="entry name" value="P-loop containing nucleoside triphosphate hydrolases"/>
    <property type="match status" value="1"/>
</dbReference>
<dbReference type="GO" id="GO:0016887">
    <property type="term" value="F:ATP hydrolysis activity"/>
    <property type="evidence" value="ECO:0007669"/>
    <property type="project" value="InterPro"/>
</dbReference>
<feature type="domain" description="ABC transporter" evidence="10">
    <location>
        <begin position="11"/>
        <end position="247"/>
    </location>
</feature>
<keyword evidence="2" id="KW-1003">Cell membrane</keyword>
<dbReference type="Proteomes" id="UP000009236">
    <property type="component" value="Chromosome"/>
</dbReference>
<evidence type="ECO:0000259" key="10">
    <source>
        <dbReference type="PROSITE" id="PS50893"/>
    </source>
</evidence>
<dbReference type="Gene3D" id="3.40.50.300">
    <property type="entry name" value="P-loop containing nucleotide triphosphate hydrolases"/>
    <property type="match status" value="1"/>
</dbReference>
<dbReference type="PROSITE" id="PS50893">
    <property type="entry name" value="ABC_TRANSPORTER_2"/>
    <property type="match status" value="1"/>
</dbReference>
<evidence type="ECO:0000256" key="8">
    <source>
        <dbReference type="ARBA" id="ARBA00023136"/>
    </source>
</evidence>
<dbReference type="KEGG" id="iva:Isova_2822"/>
<dbReference type="EMBL" id="CP002810">
    <property type="protein sequence ID" value="AEG45509.1"/>
    <property type="molecule type" value="Genomic_DNA"/>
</dbReference>
<dbReference type="PANTHER" id="PTHR42781:SF4">
    <property type="entry name" value="SPERMIDINE_PUTRESCINE IMPORT ATP-BINDING PROTEIN POTA"/>
    <property type="match status" value="1"/>
</dbReference>
<dbReference type="AlphaFoldDB" id="F6FV81"/>
<gene>
    <name evidence="11" type="ordered locus">Isova_2822</name>
</gene>
<dbReference type="GO" id="GO:0016020">
    <property type="term" value="C:membrane"/>
    <property type="evidence" value="ECO:0007669"/>
    <property type="project" value="InterPro"/>
</dbReference>
<keyword evidence="5" id="KW-0067">ATP-binding</keyword>
<dbReference type="InterPro" id="IPR017871">
    <property type="entry name" value="ABC_transporter-like_CS"/>
</dbReference>
<dbReference type="GO" id="GO:0005524">
    <property type="term" value="F:ATP binding"/>
    <property type="evidence" value="ECO:0007669"/>
    <property type="project" value="UniProtKB-KW"/>
</dbReference>
<dbReference type="GO" id="GO:0015408">
    <property type="term" value="F:ABC-type ferric iron transporter activity"/>
    <property type="evidence" value="ECO:0007669"/>
    <property type="project" value="InterPro"/>
</dbReference>
<evidence type="ECO:0000256" key="6">
    <source>
        <dbReference type="ARBA" id="ARBA00023004"/>
    </source>
</evidence>
<keyword evidence="11" id="KW-0378">Hydrolase</keyword>
<dbReference type="EC" id="7.6.2.9" evidence="9"/>
<dbReference type="InterPro" id="IPR003439">
    <property type="entry name" value="ABC_transporter-like_ATP-bd"/>
</dbReference>
<evidence type="ECO:0000313" key="11">
    <source>
        <dbReference type="EMBL" id="AEG45509.1"/>
    </source>
</evidence>
<dbReference type="STRING" id="743718.Isova_2822"/>
<protein>
    <recommendedName>
        <fullName evidence="9">ABC-type quaternary amine transporter</fullName>
        <ecNumber evidence="9">7.6.2.9</ecNumber>
    </recommendedName>
</protein>
<dbReference type="InterPro" id="IPR003593">
    <property type="entry name" value="AAA+_ATPase"/>
</dbReference>
<dbReference type="CDD" id="cd03259">
    <property type="entry name" value="ABC_Carb_Solutes_like"/>
    <property type="match status" value="1"/>
</dbReference>
<dbReference type="SMART" id="SM00382">
    <property type="entry name" value="AAA"/>
    <property type="match status" value="1"/>
</dbReference>
<dbReference type="RefSeq" id="WP_013839899.1">
    <property type="nucleotide sequence ID" value="NC_015588.1"/>
</dbReference>
<dbReference type="InterPro" id="IPR027417">
    <property type="entry name" value="P-loop_NTPase"/>
</dbReference>
<dbReference type="eggNOG" id="COG3842">
    <property type="taxonomic scope" value="Bacteria"/>
</dbReference>
<organism evidence="12">
    <name type="scientific">Isoptericola variabilis (strain 225)</name>
    <dbReference type="NCBI Taxonomy" id="743718"/>
    <lineage>
        <taxon>Bacteria</taxon>
        <taxon>Bacillati</taxon>
        <taxon>Actinomycetota</taxon>
        <taxon>Actinomycetes</taxon>
        <taxon>Micrococcales</taxon>
        <taxon>Promicromonosporaceae</taxon>
        <taxon>Isoptericola</taxon>
    </lineage>
</organism>
<dbReference type="InterPro" id="IPR050093">
    <property type="entry name" value="ABC_SmlMolc_Importer"/>
</dbReference>
<keyword evidence="3" id="KW-0410">Iron transport</keyword>
<dbReference type="GO" id="GO:0015418">
    <property type="term" value="F:ABC-type quaternary ammonium compound transporting activity"/>
    <property type="evidence" value="ECO:0007669"/>
    <property type="project" value="UniProtKB-EC"/>
</dbReference>
<evidence type="ECO:0000256" key="1">
    <source>
        <dbReference type="ARBA" id="ARBA00022448"/>
    </source>
</evidence>
<dbReference type="PANTHER" id="PTHR42781">
    <property type="entry name" value="SPERMIDINE/PUTRESCINE IMPORT ATP-BINDING PROTEIN POTA"/>
    <property type="match status" value="1"/>
</dbReference>
<evidence type="ECO:0000256" key="5">
    <source>
        <dbReference type="ARBA" id="ARBA00022840"/>
    </source>
</evidence>
<sequence length="264" mass="28215">MTAGGPTGRGLEVRDVVVRYGASRRRPGTVAVDHVSLDVASGEIVALLGPSGCGKSSLLRAVAGLEPLAGGAVLFDGEDLAGVPVHRRRFGLLFQDGQLFPHRDVGRNVAYGLETLGVPAGERRERVRELLDAVGLAGYERRSVATLSGGEKQRVALARSLAPRPRLLLLDEPLSALDRRLRERLAVDVRDTLQATGTTAVFVTHDHDEAFTVADRVAVMDRGRLLQVDAPDVLLRAPASDRVAEFLGLAPDSVDELVDEPSGR</sequence>
<keyword evidence="7" id="KW-0406">Ion transport</keyword>